<keyword evidence="2" id="KW-1185">Reference proteome</keyword>
<protein>
    <recommendedName>
        <fullName evidence="3">ABC-type branched-chain amino acid transport system, substrate-binding protein</fullName>
    </recommendedName>
</protein>
<dbReference type="EMBL" id="CP095474">
    <property type="protein sequence ID" value="URN18646.1"/>
    <property type="molecule type" value="Genomic_DNA"/>
</dbReference>
<sequence length="524" mass="56034">MENPLRYRVFYTVRQKIVTSVVVLALLAVGTVVVVRQVTTPENRSCGTPGVARPPGSDECVGVATAGDGYHFGQAHLKNVVEAIGRQNAELAADEYVTVALLLPLTSTSGGFPEKVLRELQGAFAQQYAANLGQNGQTPRIRLVLANTGNGNAHWKTAVDQLKTMTGAPHHLRGVSGIATSSIPVRSAVRELTAAGIPVVGTTITADNLANSSDDERFPGLARVVPTNGDIASALANFAEVDARKALLVQDTRTDDHYITTLKDAFSDLLARSPYQQMLYTSEPDITKEGTTPNTFQRIAIHLCTTQADTVFFAGRHVQLRQFVNALGARSCQDRSYTVLTGDEGSYLGSDGKLDKKALDNGLTVRYASLAHPDAWTTRPPATGGSAAAYQEFTRMLDTVNTTGPGPIGLPGEAGSEARKAALADGQTIIAYDAMALLVRALRDATPEGSHRPRLKDVARQWPQVKGTLKVSGASGWICLDNYGNPHNKAVPVVELTRGVPRFVAVAWPEGKPPAKECMPPRRP</sequence>
<gene>
    <name evidence="1" type="ORF">MW084_05730</name>
</gene>
<accession>A0ABY4TLQ8</accession>
<name>A0ABY4TLQ8_9ACTN</name>
<organism evidence="1 2">
    <name type="scientific">Streptomyces sudanensis</name>
    <dbReference type="NCBI Taxonomy" id="436397"/>
    <lineage>
        <taxon>Bacteria</taxon>
        <taxon>Bacillati</taxon>
        <taxon>Actinomycetota</taxon>
        <taxon>Actinomycetes</taxon>
        <taxon>Kitasatosporales</taxon>
        <taxon>Streptomycetaceae</taxon>
        <taxon>Streptomyces</taxon>
    </lineage>
</organism>
<dbReference type="Gene3D" id="3.40.50.2300">
    <property type="match status" value="2"/>
</dbReference>
<proteinExistence type="predicted"/>
<dbReference type="InterPro" id="IPR028082">
    <property type="entry name" value="Peripla_BP_I"/>
</dbReference>
<reference evidence="1" key="1">
    <citation type="submission" date="2022-04" db="EMBL/GenBank/DDBJ databases">
        <title>Systematic whole-genome sequencing reveals an unexpected diversity among actinomycetoma pathogens and provides insights into their antibacterial susceptibilities.</title>
        <authorList>
            <person name="Watson A.K."/>
            <person name="Kepplinger B."/>
            <person name="Bakhiet S.M."/>
            <person name="Mhmoud N.A."/>
            <person name="Chapman J."/>
            <person name="Allenby N."/>
            <person name="Mickiewicz K."/>
            <person name="Goodfellow M."/>
            <person name="Fahal A.H."/>
            <person name="Errington J."/>
        </authorList>
    </citation>
    <scope>NUCLEOTIDE SEQUENCE</scope>
    <source>
        <strain evidence="1">SD 504</strain>
    </source>
</reference>
<evidence type="ECO:0000313" key="1">
    <source>
        <dbReference type="EMBL" id="URN18646.1"/>
    </source>
</evidence>
<dbReference type="SUPFAM" id="SSF53822">
    <property type="entry name" value="Periplasmic binding protein-like I"/>
    <property type="match status" value="1"/>
</dbReference>
<evidence type="ECO:0008006" key="3">
    <source>
        <dbReference type="Google" id="ProtNLM"/>
    </source>
</evidence>
<dbReference type="Proteomes" id="UP001056383">
    <property type="component" value="Chromosome"/>
</dbReference>
<evidence type="ECO:0000313" key="2">
    <source>
        <dbReference type="Proteomes" id="UP001056383"/>
    </source>
</evidence>